<accession>A0A660E8S0</accession>
<proteinExistence type="predicted"/>
<protein>
    <submittedName>
        <fullName evidence="1">Uncharacterized protein</fullName>
    </submittedName>
</protein>
<gene>
    <name evidence="1" type="ORF">MUDAN_MDHGFNIF_03230</name>
</gene>
<dbReference type="EMBL" id="UYIG01000125">
    <property type="protein sequence ID" value="VDG28825.1"/>
    <property type="molecule type" value="Genomic_DNA"/>
</dbReference>
<evidence type="ECO:0000313" key="2">
    <source>
        <dbReference type="Proteomes" id="UP000289996"/>
    </source>
</evidence>
<name>A0A660E8S0_9LACO</name>
<dbReference type="AlphaFoldDB" id="A0A660E8S0"/>
<organism evidence="1 2">
    <name type="scientific">Lactiplantibacillus mudanjiangensis</name>
    <dbReference type="NCBI Taxonomy" id="1296538"/>
    <lineage>
        <taxon>Bacteria</taxon>
        <taxon>Bacillati</taxon>
        <taxon>Bacillota</taxon>
        <taxon>Bacilli</taxon>
        <taxon>Lactobacillales</taxon>
        <taxon>Lactobacillaceae</taxon>
        <taxon>Lactiplantibacillus</taxon>
    </lineage>
</organism>
<evidence type="ECO:0000313" key="1">
    <source>
        <dbReference type="EMBL" id="VDG28825.1"/>
    </source>
</evidence>
<reference evidence="1 2" key="1">
    <citation type="submission" date="2018-11" db="EMBL/GenBank/DDBJ databases">
        <authorList>
            <person name="Wuyts S."/>
        </authorList>
    </citation>
    <scope>NUCLEOTIDE SEQUENCE [LARGE SCALE GENOMIC DNA]</scope>
    <source>
        <strain evidence="1">Lactobacillus mudanjiangensis AMBF249</strain>
    </source>
</reference>
<keyword evidence="2" id="KW-1185">Reference proteome</keyword>
<dbReference type="Proteomes" id="UP000289996">
    <property type="component" value="Unassembled WGS sequence"/>
</dbReference>
<sequence>MSIFQKYLGQHEITRYQITKETLLEPLPCNELVILRVAPIVFLVVF</sequence>